<organism evidence="4 5">
    <name type="scientific">Coptotermes formosanus</name>
    <name type="common">Formosan subterranean termite</name>
    <dbReference type="NCBI Taxonomy" id="36987"/>
    <lineage>
        <taxon>Eukaryota</taxon>
        <taxon>Metazoa</taxon>
        <taxon>Ecdysozoa</taxon>
        <taxon>Arthropoda</taxon>
        <taxon>Hexapoda</taxon>
        <taxon>Insecta</taxon>
        <taxon>Pterygota</taxon>
        <taxon>Neoptera</taxon>
        <taxon>Polyneoptera</taxon>
        <taxon>Dictyoptera</taxon>
        <taxon>Blattodea</taxon>
        <taxon>Blattoidea</taxon>
        <taxon>Termitoidae</taxon>
        <taxon>Rhinotermitidae</taxon>
        <taxon>Coptotermes</taxon>
    </lineage>
</organism>
<evidence type="ECO:0000259" key="3">
    <source>
        <dbReference type="PROSITE" id="PS50157"/>
    </source>
</evidence>
<evidence type="ECO:0000256" key="2">
    <source>
        <dbReference type="SAM" id="MobiDB-lite"/>
    </source>
</evidence>
<keyword evidence="1" id="KW-0479">Metal-binding</keyword>
<keyword evidence="5" id="KW-1185">Reference proteome</keyword>
<dbReference type="PROSITE" id="PS50157">
    <property type="entry name" value="ZINC_FINGER_C2H2_2"/>
    <property type="match status" value="1"/>
</dbReference>
<proteinExistence type="predicted"/>
<evidence type="ECO:0000256" key="1">
    <source>
        <dbReference type="PROSITE-ProRule" id="PRU00042"/>
    </source>
</evidence>
<dbReference type="EMBL" id="BLKM01005994">
    <property type="protein sequence ID" value="GFG35950.1"/>
    <property type="molecule type" value="Genomic_DNA"/>
</dbReference>
<dbReference type="GO" id="GO:0008270">
    <property type="term" value="F:zinc ion binding"/>
    <property type="evidence" value="ECO:0007669"/>
    <property type="project" value="UniProtKB-KW"/>
</dbReference>
<dbReference type="AlphaFoldDB" id="A0A6L2PWE2"/>
<evidence type="ECO:0000313" key="5">
    <source>
        <dbReference type="Proteomes" id="UP000502823"/>
    </source>
</evidence>
<dbReference type="InterPro" id="IPR036236">
    <property type="entry name" value="Znf_C2H2_sf"/>
</dbReference>
<reference evidence="5" key="1">
    <citation type="submission" date="2020-01" db="EMBL/GenBank/DDBJ databases">
        <title>Draft genome sequence of the Termite Coptotermes fromosanus.</title>
        <authorList>
            <person name="Itakura S."/>
            <person name="Yosikawa Y."/>
            <person name="Umezawa K."/>
        </authorList>
    </citation>
    <scope>NUCLEOTIDE SEQUENCE [LARGE SCALE GENOMIC DNA]</scope>
</reference>
<dbReference type="SUPFAM" id="SSF57667">
    <property type="entry name" value="beta-beta-alpha zinc fingers"/>
    <property type="match status" value="1"/>
</dbReference>
<feature type="region of interest" description="Disordered" evidence="2">
    <location>
        <begin position="21"/>
        <end position="49"/>
    </location>
</feature>
<dbReference type="PROSITE" id="PS00028">
    <property type="entry name" value="ZINC_FINGER_C2H2_1"/>
    <property type="match status" value="1"/>
</dbReference>
<sequence>MEQHCQAFGNLRDIQGNHYCNGPDSEAHPAASVSQNQFTDAEQHNSLSLTSPSTKAELWHNLEAMNVEPSADHVTYATSSIDESQLIEMKEIFPVAITFPTIKTEIQGDEMWNFTAAREVPSEVEYGENAYSLEELGVLEDGVHGAQLNTQTQKECDDKLGAESCSSDRVSVGQEACHTHLAEEQLKGVADSKCLSEKVCPGGQSLLRRRKEPDTCQSDTEVCPSTQSVLQHRHNHNERETFKCKICNESFFEKETLAVHVLVHSGTLSFSSWSKAIRM</sequence>
<accession>A0A6L2PWE2</accession>
<keyword evidence="1" id="KW-0862">Zinc</keyword>
<dbReference type="SMART" id="SM00355">
    <property type="entry name" value="ZnF_C2H2"/>
    <property type="match status" value="1"/>
</dbReference>
<dbReference type="Gene3D" id="3.30.160.60">
    <property type="entry name" value="Classic Zinc Finger"/>
    <property type="match status" value="1"/>
</dbReference>
<dbReference type="InParanoid" id="A0A6L2PWE2"/>
<comment type="caution">
    <text evidence="4">The sequence shown here is derived from an EMBL/GenBank/DDBJ whole genome shotgun (WGS) entry which is preliminary data.</text>
</comment>
<dbReference type="Proteomes" id="UP000502823">
    <property type="component" value="Unassembled WGS sequence"/>
</dbReference>
<dbReference type="OrthoDB" id="8194833at2759"/>
<keyword evidence="1" id="KW-0863">Zinc-finger</keyword>
<gene>
    <name evidence="4" type="ORF">Cfor_10197</name>
</gene>
<feature type="domain" description="C2H2-type" evidence="3">
    <location>
        <begin position="242"/>
        <end position="269"/>
    </location>
</feature>
<evidence type="ECO:0000313" key="4">
    <source>
        <dbReference type="EMBL" id="GFG35950.1"/>
    </source>
</evidence>
<dbReference type="InterPro" id="IPR013087">
    <property type="entry name" value="Znf_C2H2_type"/>
</dbReference>
<protein>
    <recommendedName>
        <fullName evidence="3">C2H2-type domain-containing protein</fullName>
    </recommendedName>
</protein>
<feature type="compositionally biased region" description="Polar residues" evidence="2">
    <location>
        <begin position="32"/>
        <end position="49"/>
    </location>
</feature>
<name>A0A6L2PWE2_COPFO</name>